<dbReference type="AlphaFoldDB" id="A0A7D5LAG0"/>
<sequence length="440" mass="49555">MSKAVQNGKPTRANRRTVLRGVAATAGLGAVLGSASTLASEESSGEGDEGATAGTYGATAEAEEAASPATDRPGTPKLGANLNGRPRRLGNDLARLDASDTTWVRAFLDIRDKLNDGRDPSGDPDVLALRRAAREKGCRLVVSLKWGFEVNWRWDRKESRSVPEPDSEDERSLLSCATQYLGAIGTPVDVVVLGNEPMWETKREDITGEDPPILRFTLNLKEHLLRHGDHGDPAYLLGAITRLYDDPVREERFPTFCRETFRIAREDDDVDGVDLHVHYDGREEARKALEIARDRLPDGTITVTEFSPVFRYDRHVRTPIGEWGAGRRFAGEYGYSPDVTAVDYFERAKADPRPPRELADFYDAMPWYRADQLRRDYRLFERFDVDVGTFGFLQDVGMRDVDWRRPDWTPFHINFLHQDALMEGRGAHPLYIDDYRELAG</sequence>
<feature type="region of interest" description="Disordered" evidence="1">
    <location>
        <begin position="58"/>
        <end position="90"/>
    </location>
</feature>
<dbReference type="RefSeq" id="WP_179268392.1">
    <property type="nucleotide sequence ID" value="NZ_CP058579.1"/>
</dbReference>
<evidence type="ECO:0000313" key="2">
    <source>
        <dbReference type="EMBL" id="QLG61807.1"/>
    </source>
</evidence>
<dbReference type="Proteomes" id="UP000509626">
    <property type="component" value="Chromosome"/>
</dbReference>
<feature type="region of interest" description="Disordered" evidence="1">
    <location>
        <begin position="34"/>
        <end position="53"/>
    </location>
</feature>
<reference evidence="2 3" key="1">
    <citation type="submission" date="2020-06" db="EMBL/GenBank/DDBJ databases">
        <title>NJ-3-1, isolated from saline soil.</title>
        <authorList>
            <person name="Cui H.L."/>
            <person name="Shi X."/>
        </authorList>
    </citation>
    <scope>NUCLEOTIDE SEQUENCE [LARGE SCALE GENOMIC DNA]</scope>
    <source>
        <strain evidence="2 3">NJ-3-1</strain>
    </source>
</reference>
<protein>
    <submittedName>
        <fullName evidence="2">Uncharacterized protein</fullName>
    </submittedName>
</protein>
<evidence type="ECO:0000256" key="1">
    <source>
        <dbReference type="SAM" id="MobiDB-lite"/>
    </source>
</evidence>
<keyword evidence="3" id="KW-1185">Reference proteome</keyword>
<dbReference type="SUPFAM" id="SSF51445">
    <property type="entry name" value="(Trans)glycosidases"/>
    <property type="match status" value="1"/>
</dbReference>
<evidence type="ECO:0000313" key="3">
    <source>
        <dbReference type="Proteomes" id="UP000509626"/>
    </source>
</evidence>
<accession>A0A7D5LAG0</accession>
<gene>
    <name evidence="2" type="ORF">HUG12_08745</name>
</gene>
<dbReference type="PROSITE" id="PS51318">
    <property type="entry name" value="TAT"/>
    <property type="match status" value="1"/>
</dbReference>
<dbReference type="KEGG" id="halu:HUG12_08745"/>
<dbReference type="InterPro" id="IPR006311">
    <property type="entry name" value="TAT_signal"/>
</dbReference>
<name>A0A7D5LAG0_9EURY</name>
<dbReference type="InterPro" id="IPR017853">
    <property type="entry name" value="GH"/>
</dbReference>
<dbReference type="EMBL" id="CP058579">
    <property type="protein sequence ID" value="QLG61807.1"/>
    <property type="molecule type" value="Genomic_DNA"/>
</dbReference>
<organism evidence="2 3">
    <name type="scientific">Halorarum salinum</name>
    <dbReference type="NCBI Taxonomy" id="2743089"/>
    <lineage>
        <taxon>Archaea</taxon>
        <taxon>Methanobacteriati</taxon>
        <taxon>Methanobacteriota</taxon>
        <taxon>Stenosarchaea group</taxon>
        <taxon>Halobacteria</taxon>
        <taxon>Halobacteriales</taxon>
        <taxon>Haloferacaceae</taxon>
        <taxon>Halorarum</taxon>
    </lineage>
</organism>
<feature type="compositionally biased region" description="Low complexity" evidence="1">
    <location>
        <begin position="58"/>
        <end position="70"/>
    </location>
</feature>
<dbReference type="GeneID" id="56037542"/>
<proteinExistence type="predicted"/>